<evidence type="ECO:0000313" key="1">
    <source>
        <dbReference type="EMBL" id="KOS06680.1"/>
    </source>
</evidence>
<dbReference type="PATRIC" id="fig|1202724.3.peg.2492"/>
<organism evidence="1 2">
    <name type="scientific">Flavobacterium akiainvivens</name>
    <dbReference type="NCBI Taxonomy" id="1202724"/>
    <lineage>
        <taxon>Bacteria</taxon>
        <taxon>Pseudomonadati</taxon>
        <taxon>Bacteroidota</taxon>
        <taxon>Flavobacteriia</taxon>
        <taxon>Flavobacteriales</taxon>
        <taxon>Flavobacteriaceae</taxon>
        <taxon>Flavobacterium</taxon>
    </lineage>
</organism>
<dbReference type="AlphaFoldDB" id="A0A0N0RQS9"/>
<sequence length="84" mass="9748">MKINEFTQKAIDKFTADITDSLFLFIQNDKELMQDYLDLLENNERNVVNSSVAKAIKERFDLKNIGKSDAPVSTLIKTFEQFEK</sequence>
<comment type="caution">
    <text evidence="1">The sequence shown here is derived from an EMBL/GenBank/DDBJ whole genome shotgun (WGS) entry which is preliminary data.</text>
</comment>
<protein>
    <submittedName>
        <fullName evidence="1">Uncharacterized protein</fullName>
    </submittedName>
</protein>
<name>A0A0N0RQS9_9FLAO</name>
<dbReference type="OrthoDB" id="1496224at2"/>
<evidence type="ECO:0000313" key="2">
    <source>
        <dbReference type="Proteomes" id="UP000037755"/>
    </source>
</evidence>
<gene>
    <name evidence="1" type="ORF">AM493_12025</name>
</gene>
<accession>A0A0N0RQS9</accession>
<keyword evidence="2" id="KW-1185">Reference proteome</keyword>
<dbReference type="RefSeq" id="WP_054408286.1">
    <property type="nucleotide sequence ID" value="NZ_FOYA01000016.1"/>
</dbReference>
<dbReference type="STRING" id="1202724.AM493_12025"/>
<reference evidence="1 2" key="1">
    <citation type="submission" date="2015-08" db="EMBL/GenBank/DDBJ databases">
        <title>Whole genome sequence of Flavobacterium akiainvivens IK-1T, from decaying Wikstroemia oahuensis, an endemic Hawaiian shrub.</title>
        <authorList>
            <person name="Wan X."/>
            <person name="Hou S."/>
            <person name="Saito J."/>
            <person name="Donachie S."/>
        </authorList>
    </citation>
    <scope>NUCLEOTIDE SEQUENCE [LARGE SCALE GENOMIC DNA]</scope>
    <source>
        <strain evidence="1 2">IK-1</strain>
    </source>
</reference>
<dbReference type="Proteomes" id="UP000037755">
    <property type="component" value="Unassembled WGS sequence"/>
</dbReference>
<proteinExistence type="predicted"/>
<dbReference type="EMBL" id="LIYD01000005">
    <property type="protein sequence ID" value="KOS06680.1"/>
    <property type="molecule type" value="Genomic_DNA"/>
</dbReference>